<dbReference type="PANTHER" id="PTHR17490:SF18">
    <property type="entry name" value="THREONYLCARBAMOYL-AMP SYNTHASE"/>
    <property type="match status" value="1"/>
</dbReference>
<proteinExistence type="inferred from homology"/>
<dbReference type="Pfam" id="PF01300">
    <property type="entry name" value="Sua5_yciO_yrdC"/>
    <property type="match status" value="1"/>
</dbReference>
<dbReference type="RefSeq" id="WP_069312808.1">
    <property type="nucleotide sequence ID" value="NZ_MDTU01000001.1"/>
</dbReference>
<organism evidence="11 12">
    <name type="scientific">Piscirickettsia litoralis</name>
    <dbReference type="NCBI Taxonomy" id="1891921"/>
    <lineage>
        <taxon>Bacteria</taxon>
        <taxon>Pseudomonadati</taxon>
        <taxon>Pseudomonadota</taxon>
        <taxon>Gammaproteobacteria</taxon>
        <taxon>Thiotrichales</taxon>
        <taxon>Piscirickettsiaceae</taxon>
        <taxon>Piscirickettsia</taxon>
    </lineage>
</organism>
<evidence type="ECO:0000256" key="3">
    <source>
        <dbReference type="ARBA" id="ARBA00022679"/>
    </source>
</evidence>
<evidence type="ECO:0000313" key="11">
    <source>
        <dbReference type="EMBL" id="ODN43011.1"/>
    </source>
</evidence>
<reference evidence="11 12" key="1">
    <citation type="submission" date="2016-08" db="EMBL/GenBank/DDBJ databases">
        <title>Draft genome sequence of Candidatus Piscirickettsia litoralis, from seawater.</title>
        <authorList>
            <person name="Wan X."/>
            <person name="Lee A.J."/>
            <person name="Hou S."/>
            <person name="Donachie S.P."/>
        </authorList>
    </citation>
    <scope>NUCLEOTIDE SEQUENCE [LARGE SCALE GENOMIC DNA]</scope>
    <source>
        <strain evidence="11 12">Y2</strain>
    </source>
</reference>
<protein>
    <recommendedName>
        <fullName evidence="9">Threonylcarbamoyl-AMP synthase</fullName>
        <shortName evidence="9">TC-AMP synthase</shortName>
        <ecNumber evidence="9">2.7.7.87</ecNumber>
    </recommendedName>
    <alternativeName>
        <fullName evidence="9">L-threonylcarbamoyladenylate synthase</fullName>
    </alternativeName>
    <alternativeName>
        <fullName evidence="9">t(6)A37 threonylcarbamoyladenosine biosynthesis protein TsaC</fullName>
    </alternativeName>
    <alternativeName>
        <fullName evidence="9">tRNA threonylcarbamoyladenosine biosynthesis protein TsaC</fullName>
    </alternativeName>
</protein>
<dbReference type="EC" id="2.7.7.87" evidence="9"/>
<dbReference type="InterPro" id="IPR017945">
    <property type="entry name" value="DHBP_synth_RibB-like_a/b_dom"/>
</dbReference>
<evidence type="ECO:0000259" key="10">
    <source>
        <dbReference type="PROSITE" id="PS51163"/>
    </source>
</evidence>
<evidence type="ECO:0000256" key="5">
    <source>
        <dbReference type="ARBA" id="ARBA00022695"/>
    </source>
</evidence>
<evidence type="ECO:0000256" key="6">
    <source>
        <dbReference type="ARBA" id="ARBA00022741"/>
    </source>
</evidence>
<gene>
    <name evidence="9" type="primary">tsaC</name>
    <name evidence="11" type="ORF">BGC07_08900</name>
</gene>
<dbReference type="PROSITE" id="PS51163">
    <property type="entry name" value="YRDC"/>
    <property type="match status" value="1"/>
</dbReference>
<name>A0ABX3A5P5_9GAMM</name>
<comment type="subcellular location">
    <subcellularLocation>
        <location evidence="1 9">Cytoplasm</location>
    </subcellularLocation>
</comment>
<feature type="domain" description="YrdC-like" evidence="10">
    <location>
        <begin position="5"/>
        <end position="187"/>
    </location>
</feature>
<sequence length="187" mass="20364">MNKPNPDIAKAARCIQQGGIIALPTEGVIGLSCDPNNESAIKRLLDIKQRPAHKGLILVAADLSQLQPFIQRLSAELLDKLTAIRSYPTTWIAPAQKNISKLITGDFNSVAIRLTTHPLVKELCQQCDHALISTSANISNQPSRRDLSTLDPNLVHQLDYLLAGTVGPHQGPSEIRDLLTDTVLRQG</sequence>
<keyword evidence="7 9" id="KW-0067">ATP-binding</keyword>
<keyword evidence="4 9" id="KW-0819">tRNA processing</keyword>
<evidence type="ECO:0000256" key="1">
    <source>
        <dbReference type="ARBA" id="ARBA00004496"/>
    </source>
</evidence>
<evidence type="ECO:0000256" key="8">
    <source>
        <dbReference type="ARBA" id="ARBA00048366"/>
    </source>
</evidence>
<evidence type="ECO:0000256" key="7">
    <source>
        <dbReference type="ARBA" id="ARBA00022840"/>
    </source>
</evidence>
<dbReference type="Gene3D" id="3.90.870.10">
    <property type="entry name" value="DHBP synthase"/>
    <property type="match status" value="1"/>
</dbReference>
<evidence type="ECO:0000256" key="9">
    <source>
        <dbReference type="HAMAP-Rule" id="MF_01852"/>
    </source>
</evidence>
<evidence type="ECO:0000256" key="4">
    <source>
        <dbReference type="ARBA" id="ARBA00022694"/>
    </source>
</evidence>
<accession>A0ABX3A5P5</accession>
<comment type="catalytic activity">
    <reaction evidence="8 9">
        <text>L-threonine + hydrogencarbonate + ATP = L-threonylcarbamoyladenylate + diphosphate + H2O</text>
        <dbReference type="Rhea" id="RHEA:36407"/>
        <dbReference type="ChEBI" id="CHEBI:15377"/>
        <dbReference type="ChEBI" id="CHEBI:17544"/>
        <dbReference type="ChEBI" id="CHEBI:30616"/>
        <dbReference type="ChEBI" id="CHEBI:33019"/>
        <dbReference type="ChEBI" id="CHEBI:57926"/>
        <dbReference type="ChEBI" id="CHEBI:73682"/>
        <dbReference type="EC" id="2.7.7.87"/>
    </reaction>
</comment>
<dbReference type="SUPFAM" id="SSF55821">
    <property type="entry name" value="YrdC/RibB"/>
    <property type="match status" value="1"/>
</dbReference>
<keyword evidence="2 9" id="KW-0963">Cytoplasm</keyword>
<dbReference type="HAMAP" id="MF_01852">
    <property type="entry name" value="TsaC"/>
    <property type="match status" value="1"/>
</dbReference>
<dbReference type="InterPro" id="IPR006070">
    <property type="entry name" value="Sua5-like_dom"/>
</dbReference>
<keyword evidence="6 9" id="KW-0547">Nucleotide-binding</keyword>
<keyword evidence="3 9" id="KW-0808">Transferase</keyword>
<dbReference type="InterPro" id="IPR050156">
    <property type="entry name" value="TC-AMP_synthase_SUA5"/>
</dbReference>
<dbReference type="Proteomes" id="UP000094329">
    <property type="component" value="Unassembled WGS sequence"/>
</dbReference>
<dbReference type="InterPro" id="IPR023535">
    <property type="entry name" value="TC-AMP_synthase"/>
</dbReference>
<keyword evidence="12" id="KW-1185">Reference proteome</keyword>
<dbReference type="EMBL" id="MDTU01000001">
    <property type="protein sequence ID" value="ODN43011.1"/>
    <property type="molecule type" value="Genomic_DNA"/>
</dbReference>
<evidence type="ECO:0000313" key="12">
    <source>
        <dbReference type="Proteomes" id="UP000094329"/>
    </source>
</evidence>
<keyword evidence="5 9" id="KW-0548">Nucleotidyltransferase</keyword>
<evidence type="ECO:0000256" key="2">
    <source>
        <dbReference type="ARBA" id="ARBA00022490"/>
    </source>
</evidence>
<comment type="similarity">
    <text evidence="9">Belongs to the SUA5 family. TsaC subfamily.</text>
</comment>
<comment type="caution">
    <text evidence="11">The sequence shown here is derived from an EMBL/GenBank/DDBJ whole genome shotgun (WGS) entry which is preliminary data.</text>
</comment>
<dbReference type="PANTHER" id="PTHR17490">
    <property type="entry name" value="SUA5"/>
    <property type="match status" value="1"/>
</dbReference>
<comment type="function">
    <text evidence="9">Required for the formation of a threonylcarbamoyl group on adenosine at position 37 (t(6)A37) in tRNAs that read codons beginning with adenine. Catalyzes the conversion of L-threonine, HCO(3)(-)/CO(2) and ATP to give threonylcarbamoyl-AMP (TC-AMP) as the acyladenylate intermediate, with the release of diphosphate.</text>
</comment>